<keyword evidence="3" id="KW-1185">Reference proteome</keyword>
<gene>
    <name evidence="2" type="ORF">OIK44_25585</name>
</gene>
<evidence type="ECO:0008006" key="4">
    <source>
        <dbReference type="Google" id="ProtNLM"/>
    </source>
</evidence>
<accession>A0ABT5K7S4</accession>
<organism evidence="2 3">
    <name type="scientific">Janthinobacterium fluminis</name>
    <dbReference type="NCBI Taxonomy" id="2987524"/>
    <lineage>
        <taxon>Bacteria</taxon>
        <taxon>Pseudomonadati</taxon>
        <taxon>Pseudomonadota</taxon>
        <taxon>Betaproteobacteria</taxon>
        <taxon>Burkholderiales</taxon>
        <taxon>Oxalobacteraceae</taxon>
        <taxon>Janthinobacterium</taxon>
    </lineage>
</organism>
<feature type="non-terminal residue" evidence="2">
    <location>
        <position position="1"/>
    </location>
</feature>
<dbReference type="RefSeq" id="WP_273675075.1">
    <property type="nucleotide sequence ID" value="NZ_JAQQXR010000030.1"/>
</dbReference>
<sequence length="79" mass="9079">PPAPSSNAHIYRLLIFKELVLCCCGLATKRFVCQPRRRKSMKRFACFVNFYFYCPVVSDRPLIGEANYSKALVVLARFS</sequence>
<feature type="transmembrane region" description="Helical" evidence="1">
    <location>
        <begin position="14"/>
        <end position="33"/>
    </location>
</feature>
<keyword evidence="1" id="KW-0472">Membrane</keyword>
<proteinExistence type="predicted"/>
<evidence type="ECO:0000313" key="3">
    <source>
        <dbReference type="Proteomes" id="UP001221208"/>
    </source>
</evidence>
<evidence type="ECO:0000256" key="1">
    <source>
        <dbReference type="SAM" id="Phobius"/>
    </source>
</evidence>
<keyword evidence="1" id="KW-0812">Transmembrane</keyword>
<protein>
    <recommendedName>
        <fullName evidence="4">Secreted protein</fullName>
    </recommendedName>
</protein>
<dbReference type="Proteomes" id="UP001221208">
    <property type="component" value="Unassembled WGS sequence"/>
</dbReference>
<evidence type="ECO:0000313" key="2">
    <source>
        <dbReference type="EMBL" id="MDC8760964.1"/>
    </source>
</evidence>
<reference evidence="2 3" key="1">
    <citation type="submission" date="2022-10" db="EMBL/GenBank/DDBJ databases">
        <title>Janthinobacterium sp. hw3 Genome sequencing.</title>
        <authorList>
            <person name="Park S."/>
        </authorList>
    </citation>
    <scope>NUCLEOTIDE SEQUENCE [LARGE SCALE GENOMIC DNA]</scope>
    <source>
        <strain evidence="3">hw3</strain>
    </source>
</reference>
<comment type="caution">
    <text evidence="2">The sequence shown here is derived from an EMBL/GenBank/DDBJ whole genome shotgun (WGS) entry which is preliminary data.</text>
</comment>
<keyword evidence="1" id="KW-1133">Transmembrane helix</keyword>
<dbReference type="EMBL" id="JAQQXR010000030">
    <property type="protein sequence ID" value="MDC8760964.1"/>
    <property type="molecule type" value="Genomic_DNA"/>
</dbReference>
<name>A0ABT5K7S4_9BURK</name>